<proteinExistence type="predicted"/>
<evidence type="ECO:0000313" key="2">
    <source>
        <dbReference type="Proteomes" id="UP000006967"/>
    </source>
</evidence>
<sequence>MNTIELLWSLVVLKYVEIDVIISSAGIENKKSKIGPKAVPIAPMGSVAPIACIDATSSPYY</sequence>
<dbReference type="Proteomes" id="UP000006967">
    <property type="component" value="Unassembled WGS sequence"/>
</dbReference>
<dbReference type="EMBL" id="AHFG01000093">
    <property type="protein sequence ID" value="EJR62432.1"/>
    <property type="molecule type" value="Genomic_DNA"/>
</dbReference>
<reference evidence="1 2" key="1">
    <citation type="submission" date="2012-04" db="EMBL/GenBank/DDBJ databases">
        <title>The Genome Sequence of Bacillus cereus VD154.</title>
        <authorList>
            <consortium name="The Broad Institute Genome Sequencing Platform"/>
            <consortium name="The Broad Institute Genome Sequencing Center for Infectious Disease"/>
            <person name="Feldgarden M."/>
            <person name="Van der Auwera G.A."/>
            <person name="Mahillon J."/>
            <person name="Duprez V."/>
            <person name="Timmery S."/>
            <person name="Mattelet C."/>
            <person name="Dierick K."/>
            <person name="Sun M."/>
            <person name="Yu Z."/>
            <person name="Zhu L."/>
            <person name="Hu X."/>
            <person name="Shank E.B."/>
            <person name="Swiecicka I."/>
            <person name="Hansen B.M."/>
            <person name="Andrup L."/>
            <person name="Young S.K."/>
            <person name="Zeng Q."/>
            <person name="Gargeya S."/>
            <person name="Fitzgerald M."/>
            <person name="Haas B."/>
            <person name="Abouelleil A."/>
            <person name="Alvarado L."/>
            <person name="Arachchi H.M."/>
            <person name="Berlin A."/>
            <person name="Chapman S.B."/>
            <person name="Goldberg J."/>
            <person name="Griggs A."/>
            <person name="Gujja S."/>
            <person name="Hansen M."/>
            <person name="Howarth C."/>
            <person name="Imamovic A."/>
            <person name="Larimer J."/>
            <person name="McCowen C."/>
            <person name="Montmayeur A."/>
            <person name="Murphy C."/>
            <person name="Neiman D."/>
            <person name="Pearson M."/>
            <person name="Priest M."/>
            <person name="Roberts A."/>
            <person name="Saif S."/>
            <person name="Shea T."/>
            <person name="Sisk P."/>
            <person name="Sykes S."/>
            <person name="Wortman J."/>
            <person name="Nusbaum C."/>
            <person name="Birren B."/>
        </authorList>
    </citation>
    <scope>NUCLEOTIDE SEQUENCE [LARGE SCALE GENOMIC DNA]</scope>
    <source>
        <strain evidence="1 2">VD154</strain>
    </source>
</reference>
<evidence type="ECO:0000313" key="1">
    <source>
        <dbReference type="EMBL" id="EJR62432.1"/>
    </source>
</evidence>
<protein>
    <submittedName>
        <fullName evidence="1">Uncharacterized protein</fullName>
    </submittedName>
</protein>
<gene>
    <name evidence="1" type="ORF">IK5_05933</name>
</gene>
<dbReference type="AlphaFoldDB" id="A0A9W5KR54"/>
<organism evidence="1 2">
    <name type="scientific">Bacillus cereus VD154</name>
    <dbReference type="NCBI Taxonomy" id="1053238"/>
    <lineage>
        <taxon>Bacteria</taxon>
        <taxon>Bacillati</taxon>
        <taxon>Bacillota</taxon>
        <taxon>Bacilli</taxon>
        <taxon>Bacillales</taxon>
        <taxon>Bacillaceae</taxon>
        <taxon>Bacillus</taxon>
        <taxon>Bacillus cereus group</taxon>
    </lineage>
</organism>
<comment type="caution">
    <text evidence="1">The sequence shown here is derived from an EMBL/GenBank/DDBJ whole genome shotgun (WGS) entry which is preliminary data.</text>
</comment>
<name>A0A9W5KR54_BACCE</name>
<accession>A0A9W5KR54</accession>